<proteinExistence type="predicted"/>
<dbReference type="RefSeq" id="XP_001451330.1">
    <property type="nucleotide sequence ID" value="XM_001451293.1"/>
</dbReference>
<evidence type="ECO:0000256" key="1">
    <source>
        <dbReference type="SAM" id="MobiDB-lite"/>
    </source>
</evidence>
<gene>
    <name evidence="2" type="ORF">GSPATT00018251001</name>
</gene>
<reference evidence="2 3" key="1">
    <citation type="journal article" date="2006" name="Nature">
        <title>Global trends of whole-genome duplications revealed by the ciliate Paramecium tetraurelia.</title>
        <authorList>
            <consortium name="Genoscope"/>
            <person name="Aury J.-M."/>
            <person name="Jaillon O."/>
            <person name="Duret L."/>
            <person name="Noel B."/>
            <person name="Jubin C."/>
            <person name="Porcel B.M."/>
            <person name="Segurens B."/>
            <person name="Daubin V."/>
            <person name="Anthouard V."/>
            <person name="Aiach N."/>
            <person name="Arnaiz O."/>
            <person name="Billaut A."/>
            <person name="Beisson J."/>
            <person name="Blanc I."/>
            <person name="Bouhouche K."/>
            <person name="Camara F."/>
            <person name="Duharcourt S."/>
            <person name="Guigo R."/>
            <person name="Gogendeau D."/>
            <person name="Katinka M."/>
            <person name="Keller A.-M."/>
            <person name="Kissmehl R."/>
            <person name="Klotz C."/>
            <person name="Koll F."/>
            <person name="Le Moue A."/>
            <person name="Lepere C."/>
            <person name="Malinsky S."/>
            <person name="Nowacki M."/>
            <person name="Nowak J.K."/>
            <person name="Plattner H."/>
            <person name="Poulain J."/>
            <person name="Ruiz F."/>
            <person name="Serrano V."/>
            <person name="Zagulski M."/>
            <person name="Dessen P."/>
            <person name="Betermier M."/>
            <person name="Weissenbach J."/>
            <person name="Scarpelli C."/>
            <person name="Schachter V."/>
            <person name="Sperling L."/>
            <person name="Meyer E."/>
            <person name="Cohen J."/>
            <person name="Wincker P."/>
        </authorList>
    </citation>
    <scope>NUCLEOTIDE SEQUENCE [LARGE SCALE GENOMIC DNA]</scope>
    <source>
        <strain evidence="2 3">Stock d4-2</strain>
    </source>
</reference>
<dbReference type="InParanoid" id="A0DLL6"/>
<organism evidence="2 3">
    <name type="scientific">Paramecium tetraurelia</name>
    <dbReference type="NCBI Taxonomy" id="5888"/>
    <lineage>
        <taxon>Eukaryota</taxon>
        <taxon>Sar</taxon>
        <taxon>Alveolata</taxon>
        <taxon>Ciliophora</taxon>
        <taxon>Intramacronucleata</taxon>
        <taxon>Oligohymenophorea</taxon>
        <taxon>Peniculida</taxon>
        <taxon>Parameciidae</taxon>
        <taxon>Paramecium</taxon>
    </lineage>
</organism>
<dbReference type="AlphaFoldDB" id="A0DLL6"/>
<keyword evidence="3" id="KW-1185">Reference proteome</keyword>
<dbReference type="EMBL" id="CT868485">
    <property type="protein sequence ID" value="CAK83933.1"/>
    <property type="molecule type" value="Genomic_DNA"/>
</dbReference>
<evidence type="ECO:0000313" key="2">
    <source>
        <dbReference type="EMBL" id="CAK83933.1"/>
    </source>
</evidence>
<dbReference type="GeneID" id="5037115"/>
<dbReference type="Proteomes" id="UP000000600">
    <property type="component" value="Unassembled WGS sequence"/>
</dbReference>
<dbReference type="OMA" id="WIEGSTY"/>
<dbReference type="HOGENOM" id="CLU_1328596_0_0_1"/>
<feature type="region of interest" description="Disordered" evidence="1">
    <location>
        <begin position="17"/>
        <end position="37"/>
    </location>
</feature>
<feature type="compositionally biased region" description="Polar residues" evidence="1">
    <location>
        <begin position="18"/>
        <end position="37"/>
    </location>
</feature>
<dbReference type="SUPFAM" id="SSF82185">
    <property type="entry name" value="Histone H3 K4-specific methyltransferase SET7/9 N-terminal domain"/>
    <property type="match status" value="1"/>
</dbReference>
<name>A0DLL6_PARTE</name>
<sequence length="207" mass="24234">MSQKHKLLSNRKVYSVKNCGQDSPTQTQQNESPITNSLDKSYHNIKLIYDEYLQIIQEQPPITKEIMNLKDKLKLIYKSSLQSSKIEKEMRIFLKILIKITQAITKVSFQWINFIVKVLQFSKMVQYMQFSCFLFQQGIYFRVLVEEIFPILSRQHLLDDNGQTSGIGKYIWIEGSTYFGDFFGGSFNGFGQMTFVNVKINIINHFI</sequence>
<accession>A0DLL6</accession>
<dbReference type="KEGG" id="ptm:GSPATT00018251001"/>
<evidence type="ECO:0000313" key="3">
    <source>
        <dbReference type="Proteomes" id="UP000000600"/>
    </source>
</evidence>
<dbReference type="OrthoDB" id="321889at2759"/>
<protein>
    <submittedName>
        <fullName evidence="2">Uncharacterized protein</fullName>
    </submittedName>
</protein>